<dbReference type="EMBL" id="NXLT01000001">
    <property type="protein sequence ID" value="RDU68515.1"/>
    <property type="molecule type" value="Genomic_DNA"/>
</dbReference>
<dbReference type="Pfam" id="PF06325">
    <property type="entry name" value="PrmA"/>
    <property type="match status" value="1"/>
</dbReference>
<feature type="binding site" evidence="6">
    <location>
        <position position="174"/>
    </location>
    <ligand>
        <name>S-adenosyl-L-methionine</name>
        <dbReference type="ChEBI" id="CHEBI:59789"/>
    </ligand>
</feature>
<dbReference type="GO" id="GO:0016279">
    <property type="term" value="F:protein-lysine N-methyltransferase activity"/>
    <property type="evidence" value="ECO:0007669"/>
    <property type="project" value="RHEA"/>
</dbReference>
<dbReference type="GO" id="GO:0005737">
    <property type="term" value="C:cytoplasm"/>
    <property type="evidence" value="ECO:0007669"/>
    <property type="project" value="UniProtKB-SubCell"/>
</dbReference>
<comment type="catalytic activity">
    <reaction evidence="6">
        <text>L-lysyl-[protein] + 3 S-adenosyl-L-methionine = N(6),N(6),N(6)-trimethyl-L-lysyl-[protein] + 3 S-adenosyl-L-homocysteine + 3 H(+)</text>
        <dbReference type="Rhea" id="RHEA:54192"/>
        <dbReference type="Rhea" id="RHEA-COMP:9752"/>
        <dbReference type="Rhea" id="RHEA-COMP:13826"/>
        <dbReference type="ChEBI" id="CHEBI:15378"/>
        <dbReference type="ChEBI" id="CHEBI:29969"/>
        <dbReference type="ChEBI" id="CHEBI:57856"/>
        <dbReference type="ChEBI" id="CHEBI:59789"/>
        <dbReference type="ChEBI" id="CHEBI:61961"/>
    </reaction>
</comment>
<gene>
    <name evidence="6 7" type="primary">prmA</name>
    <name evidence="7" type="ORF">CQA54_01535</name>
</gene>
<feature type="binding site" evidence="6">
    <location>
        <position position="216"/>
    </location>
    <ligand>
        <name>S-adenosyl-L-methionine</name>
        <dbReference type="ChEBI" id="CHEBI:59789"/>
    </ligand>
</feature>
<dbReference type="AlphaFoldDB" id="A0A3D8IUC0"/>
<evidence type="ECO:0000256" key="3">
    <source>
        <dbReference type="ARBA" id="ARBA00022603"/>
    </source>
</evidence>
<evidence type="ECO:0000256" key="4">
    <source>
        <dbReference type="ARBA" id="ARBA00022679"/>
    </source>
</evidence>
<dbReference type="PIRSF" id="PIRSF000401">
    <property type="entry name" value="RPL11_MTase"/>
    <property type="match status" value="1"/>
</dbReference>
<dbReference type="HAMAP" id="MF_00735">
    <property type="entry name" value="Methyltr_PrmA"/>
    <property type="match status" value="1"/>
</dbReference>
<dbReference type="EC" id="2.1.1.-" evidence="6"/>
<organism evidence="7 8">
    <name type="scientific">Helicobacter equorum</name>
    <dbReference type="NCBI Taxonomy" id="361872"/>
    <lineage>
        <taxon>Bacteria</taxon>
        <taxon>Pseudomonadati</taxon>
        <taxon>Campylobacterota</taxon>
        <taxon>Epsilonproteobacteria</taxon>
        <taxon>Campylobacterales</taxon>
        <taxon>Helicobacteraceae</taxon>
        <taxon>Helicobacter</taxon>
    </lineage>
</organism>
<proteinExistence type="inferred from homology"/>
<accession>A0A3D8IUC0</accession>
<reference evidence="7 8" key="1">
    <citation type="submission" date="2018-04" db="EMBL/GenBank/DDBJ databases">
        <title>Novel Campyloabacter and Helicobacter Species and Strains.</title>
        <authorList>
            <person name="Mannion A.J."/>
            <person name="Shen Z."/>
            <person name="Fox J.G."/>
        </authorList>
    </citation>
    <scope>NUCLEOTIDE SEQUENCE [LARGE SCALE GENOMIC DNA]</scope>
    <source>
        <strain evidence="7 8">MIT 12-6600</strain>
    </source>
</reference>
<evidence type="ECO:0000313" key="8">
    <source>
        <dbReference type="Proteomes" id="UP000256514"/>
    </source>
</evidence>
<sequence>MHEKYFQYTIYPSQDVEIFADFLSCFIATYSQDSSLCSIEYIQNDSIFDEKLDSTQWHTLHTTYNTLLHSPQQTKLIARFPFDVREEFAKTLAEFCEILSHRVESSVGCAYAITQKDNQDWIQAYKDSIKPIVCGKFFITPSWDLSHTSSQDSQYIPIIIDPALAFGSGHHASTAMCIEMLSTLNLQGKKLLDVGCGSGILSIVAAKLGAEVYACDTDPLSIAESQKNFANNDVSACKIWEGSIGSLKTDLTFDVIVANILAFTLKILYKDFMHNLSSGGILILSGILETHKDDVLETFLQGFRLIESCVRDEWVALKLQKCTHHKS</sequence>
<dbReference type="RefSeq" id="WP_115570461.1">
    <property type="nucleotide sequence ID" value="NZ_NXLT01000001.1"/>
</dbReference>
<dbReference type="CDD" id="cd02440">
    <property type="entry name" value="AdoMet_MTases"/>
    <property type="match status" value="1"/>
</dbReference>
<evidence type="ECO:0000256" key="6">
    <source>
        <dbReference type="HAMAP-Rule" id="MF_00735"/>
    </source>
</evidence>
<evidence type="ECO:0000256" key="2">
    <source>
        <dbReference type="ARBA" id="ARBA00022490"/>
    </source>
</evidence>
<dbReference type="GO" id="GO:0032259">
    <property type="term" value="P:methylation"/>
    <property type="evidence" value="ECO:0007669"/>
    <property type="project" value="UniProtKB-KW"/>
</dbReference>
<comment type="function">
    <text evidence="6">Methylates ribosomal protein L11.</text>
</comment>
<dbReference type="Gene3D" id="3.40.50.150">
    <property type="entry name" value="Vaccinia Virus protein VP39"/>
    <property type="match status" value="1"/>
</dbReference>
<keyword evidence="5 6" id="KW-0949">S-adenosyl-L-methionine</keyword>
<dbReference type="OrthoDB" id="9785995at2"/>
<dbReference type="InterPro" id="IPR004498">
    <property type="entry name" value="Ribosomal_PrmA_MeTrfase"/>
</dbReference>
<keyword evidence="7" id="KW-0689">Ribosomal protein</keyword>
<protein>
    <recommendedName>
        <fullName evidence="6">Ribosomal protein L11 methyltransferase</fullName>
        <shortName evidence="6">L11 Mtase</shortName>
        <ecNumber evidence="6">2.1.1.-</ecNumber>
    </recommendedName>
</protein>
<keyword evidence="8" id="KW-1185">Reference proteome</keyword>
<dbReference type="Proteomes" id="UP000256514">
    <property type="component" value="Unassembled WGS sequence"/>
</dbReference>
<evidence type="ECO:0000313" key="7">
    <source>
        <dbReference type="EMBL" id="RDU68515.1"/>
    </source>
</evidence>
<comment type="caution">
    <text evidence="7">The sequence shown here is derived from an EMBL/GenBank/DDBJ whole genome shotgun (WGS) entry which is preliminary data.</text>
</comment>
<dbReference type="GO" id="GO:0005840">
    <property type="term" value="C:ribosome"/>
    <property type="evidence" value="ECO:0007669"/>
    <property type="project" value="UniProtKB-KW"/>
</dbReference>
<dbReference type="SUPFAM" id="SSF53335">
    <property type="entry name" value="S-adenosyl-L-methionine-dependent methyltransferases"/>
    <property type="match status" value="1"/>
</dbReference>
<dbReference type="PANTHER" id="PTHR43648:SF1">
    <property type="entry name" value="ELECTRON TRANSFER FLAVOPROTEIN BETA SUBUNIT LYSINE METHYLTRANSFERASE"/>
    <property type="match status" value="1"/>
</dbReference>
<feature type="binding site" evidence="6">
    <location>
        <position position="195"/>
    </location>
    <ligand>
        <name>S-adenosyl-L-methionine</name>
        <dbReference type="ChEBI" id="CHEBI:59789"/>
    </ligand>
</feature>
<keyword evidence="3 6" id="KW-0489">Methyltransferase</keyword>
<keyword evidence="7" id="KW-0687">Ribonucleoprotein</keyword>
<evidence type="ECO:0000256" key="5">
    <source>
        <dbReference type="ARBA" id="ARBA00022691"/>
    </source>
</evidence>
<dbReference type="InterPro" id="IPR050078">
    <property type="entry name" value="Ribosomal_L11_MeTrfase_PrmA"/>
</dbReference>
<dbReference type="PANTHER" id="PTHR43648">
    <property type="entry name" value="ELECTRON TRANSFER FLAVOPROTEIN BETA SUBUNIT LYSINE METHYLTRANSFERASE"/>
    <property type="match status" value="1"/>
</dbReference>
<keyword evidence="2 6" id="KW-0963">Cytoplasm</keyword>
<dbReference type="InterPro" id="IPR029063">
    <property type="entry name" value="SAM-dependent_MTases_sf"/>
</dbReference>
<dbReference type="NCBIfam" id="TIGR00406">
    <property type="entry name" value="prmA"/>
    <property type="match status" value="1"/>
</dbReference>
<comment type="subcellular location">
    <subcellularLocation>
        <location evidence="6">Cytoplasm</location>
    </subcellularLocation>
</comment>
<name>A0A3D8IUC0_9HELI</name>
<evidence type="ECO:0000256" key="1">
    <source>
        <dbReference type="ARBA" id="ARBA00009741"/>
    </source>
</evidence>
<feature type="binding site" evidence="6">
    <location>
        <position position="259"/>
    </location>
    <ligand>
        <name>S-adenosyl-L-methionine</name>
        <dbReference type="ChEBI" id="CHEBI:59789"/>
    </ligand>
</feature>
<comment type="similarity">
    <text evidence="1 6">Belongs to the methyltransferase superfamily. PrmA family.</text>
</comment>
<keyword evidence="4 6" id="KW-0808">Transferase</keyword>